<evidence type="ECO:0000256" key="7">
    <source>
        <dbReference type="SAM" id="Coils"/>
    </source>
</evidence>
<dbReference type="GO" id="GO:1902017">
    <property type="term" value="P:regulation of cilium assembly"/>
    <property type="evidence" value="ECO:0007669"/>
    <property type="project" value="TreeGrafter"/>
</dbReference>
<reference evidence="8" key="2">
    <citation type="submission" date="2025-09" db="UniProtKB">
        <authorList>
            <consortium name="Ensembl"/>
        </authorList>
    </citation>
    <scope>IDENTIFICATION</scope>
</reference>
<dbReference type="PANTHER" id="PTHR23162:SF10">
    <property type="entry name" value="FI13205P"/>
    <property type="match status" value="1"/>
</dbReference>
<reference evidence="8" key="1">
    <citation type="submission" date="2025-08" db="UniProtKB">
        <authorList>
            <consortium name="Ensembl"/>
        </authorList>
    </citation>
    <scope>IDENTIFICATION</scope>
</reference>
<evidence type="ECO:0000313" key="8">
    <source>
        <dbReference type="Ensembl" id="ENSEBUP00000027444.1"/>
    </source>
</evidence>
<sequence>MSGQAKTGHKWRLRPASSNNRCMTFWRKPKQGGIDCKKNFIKLTKSTSRPSCRTTVCRHHLLKQRKSLLAQKMSCSSSQQLCTQYESLVEGYKMQVIKTRTEAEDSRVKIEELQKENQHLRKQVSEAEKTVRHCSRAAYGHHCTTSGITSKEQFPDLRSSEQELQESNKQLLNAERRLGHLNETIAELEAKLKQRELEAESRNERVHGLHDENRQLQLRLDTAQRQACEGEKEAAKKNATLEECRERLTERTKEVKELSQRMESGLAEARGEAEQLRERAMVKEKAAASQISELESELSRMRVVITSLRREKLDVERQLQSKLQDTRDRLEHAESTTRSLHSYVDFLKASYASVFGDIPVSQRARNRSFL</sequence>
<keyword evidence="4" id="KW-0963">Cytoplasm</keyword>
<dbReference type="GeneTree" id="ENSGT00530000063497"/>
<dbReference type="InterPro" id="IPR026099">
    <property type="entry name" value="Odf2-rel"/>
</dbReference>
<evidence type="ECO:0000256" key="2">
    <source>
        <dbReference type="ARBA" id="ARBA00004138"/>
    </source>
</evidence>
<keyword evidence="5 7" id="KW-0175">Coiled coil</keyword>
<dbReference type="AlphaFoldDB" id="A0A8C4RC11"/>
<dbReference type="Ensembl" id="ENSEBUT00000028020.1">
    <property type="protein sequence ID" value="ENSEBUP00000027444.1"/>
    <property type="gene ID" value="ENSEBUG00000016820.1"/>
</dbReference>
<dbReference type="Proteomes" id="UP000694388">
    <property type="component" value="Unplaced"/>
</dbReference>
<dbReference type="GO" id="GO:0005813">
    <property type="term" value="C:centrosome"/>
    <property type="evidence" value="ECO:0007669"/>
    <property type="project" value="TreeGrafter"/>
</dbReference>
<evidence type="ECO:0000256" key="4">
    <source>
        <dbReference type="ARBA" id="ARBA00022490"/>
    </source>
</evidence>
<name>A0A8C4RC11_EPTBU</name>
<evidence type="ECO:0000313" key="9">
    <source>
        <dbReference type="Proteomes" id="UP000694388"/>
    </source>
</evidence>
<accession>A0A8C4RC11</accession>
<protein>
    <submittedName>
        <fullName evidence="8">Uncharacterized protein</fullName>
    </submittedName>
</protein>
<comment type="similarity">
    <text evidence="3">Belongs to the ODF2 family.</text>
</comment>
<dbReference type="GO" id="GO:0005814">
    <property type="term" value="C:centriole"/>
    <property type="evidence" value="ECO:0007669"/>
    <property type="project" value="UniProtKB-SubCell"/>
</dbReference>
<keyword evidence="6" id="KW-0206">Cytoskeleton</keyword>
<evidence type="ECO:0000256" key="5">
    <source>
        <dbReference type="ARBA" id="ARBA00023054"/>
    </source>
</evidence>
<evidence type="ECO:0000256" key="1">
    <source>
        <dbReference type="ARBA" id="ARBA00004114"/>
    </source>
</evidence>
<feature type="coiled-coil region" evidence="7">
    <location>
        <begin position="157"/>
        <end position="336"/>
    </location>
</feature>
<dbReference type="GO" id="GO:0005929">
    <property type="term" value="C:cilium"/>
    <property type="evidence" value="ECO:0007669"/>
    <property type="project" value="UniProtKB-SubCell"/>
</dbReference>
<feature type="coiled-coil region" evidence="7">
    <location>
        <begin position="96"/>
        <end position="130"/>
    </location>
</feature>
<evidence type="ECO:0000256" key="3">
    <source>
        <dbReference type="ARBA" id="ARBA00009316"/>
    </source>
</evidence>
<comment type="subcellular location">
    <subcellularLocation>
        <location evidence="2">Cell projection</location>
        <location evidence="2">Cilium</location>
    </subcellularLocation>
    <subcellularLocation>
        <location evidence="1">Cytoplasm</location>
        <location evidence="1">Cytoskeleton</location>
        <location evidence="1">Microtubule organizing center</location>
        <location evidence="1">Centrosome</location>
        <location evidence="1">Centriole</location>
    </subcellularLocation>
</comment>
<organism evidence="8 9">
    <name type="scientific">Eptatretus burgeri</name>
    <name type="common">Inshore hagfish</name>
    <dbReference type="NCBI Taxonomy" id="7764"/>
    <lineage>
        <taxon>Eukaryota</taxon>
        <taxon>Metazoa</taxon>
        <taxon>Chordata</taxon>
        <taxon>Craniata</taxon>
        <taxon>Vertebrata</taxon>
        <taxon>Cyclostomata</taxon>
        <taxon>Myxini</taxon>
        <taxon>Myxiniformes</taxon>
        <taxon>Myxinidae</taxon>
        <taxon>Eptatretinae</taxon>
        <taxon>Eptatretus</taxon>
    </lineage>
</organism>
<keyword evidence="9" id="KW-1185">Reference proteome</keyword>
<dbReference type="PANTHER" id="PTHR23162">
    <property type="entry name" value="OUTER DENSE FIBER OF SPERM TAILS 2"/>
    <property type="match status" value="1"/>
</dbReference>
<evidence type="ECO:0000256" key="6">
    <source>
        <dbReference type="ARBA" id="ARBA00023212"/>
    </source>
</evidence>
<proteinExistence type="inferred from homology"/>